<evidence type="ECO:0000313" key="2">
    <source>
        <dbReference type="Proteomes" id="UP000190831"/>
    </source>
</evidence>
<dbReference type="Proteomes" id="UP000190831">
    <property type="component" value="Chromosome A"/>
</dbReference>
<name>A0A1G4M787_LACFM</name>
<sequence length="514" mass="58568">MLKVHLRRSFTSCSRFYKQSSPLKSVYGEILNNPALVTLKSGLPQEYEEFQPYGFSKIIRDAIERSEIDTSSKITIHNQMIEMLTDYDYGIATIHSKELQRLSGKLSADGFIKLIQNNPGRAKTSWELFLEYLPIARSIDGALTTVLGKVLFLDLADVKDGKKYPDIEDLSRAIALIETIKSKELITEDYWERLLECSLVLNASSILPYIMQHYPVRKRDKLIENDITDFQFFQLAHKQYSELMKGDEACFLKLLRLIGEMPVIEMTEEEKAACSRIERELIRIKKLICEVDIQLSPCSIKTGEIYKEIVTEVRKSGSDRGNIQLAKIILRTMAMYKNDIESALKLYHSYMVTNADHPSDLMYEMFLAFAYQAFKTSDEKLLIVAEAFIPQTVSPSMKLNVYRALILAYSKFNPQKSLEIFNSHIQDFSKEVNPQSFKSASGLFVESLILAQLANKDREFSHVIFEGAVGEGILSGPTAIKGVKAIFAHYGELLERDSFKKDMQGKILSTLQTL</sequence>
<organism evidence="1 2">
    <name type="scientific">Lachancea fermentati</name>
    <name type="common">Zygosaccharomyces fermentati</name>
    <dbReference type="NCBI Taxonomy" id="4955"/>
    <lineage>
        <taxon>Eukaryota</taxon>
        <taxon>Fungi</taxon>
        <taxon>Dikarya</taxon>
        <taxon>Ascomycota</taxon>
        <taxon>Saccharomycotina</taxon>
        <taxon>Saccharomycetes</taxon>
        <taxon>Saccharomycetales</taxon>
        <taxon>Saccharomycetaceae</taxon>
        <taxon>Lachancea</taxon>
    </lineage>
</organism>
<dbReference type="AlphaFoldDB" id="A0A1G4M787"/>
<dbReference type="EMBL" id="LT598487">
    <property type="protein sequence ID" value="SCV99558.1"/>
    <property type="molecule type" value="Genomic_DNA"/>
</dbReference>
<gene>
    <name evidence="1" type="ORF">LAFE_0A05820G</name>
</gene>
<accession>A0A1G4M787</accession>
<evidence type="ECO:0000313" key="1">
    <source>
        <dbReference type="EMBL" id="SCV99558.1"/>
    </source>
</evidence>
<protein>
    <submittedName>
        <fullName evidence="1">LAFE_0A05820g1_1</fullName>
    </submittedName>
</protein>
<proteinExistence type="predicted"/>
<dbReference type="OMA" id="NDYIQNV"/>
<dbReference type="OrthoDB" id="4046837at2759"/>
<reference evidence="1 2" key="1">
    <citation type="submission" date="2016-03" db="EMBL/GenBank/DDBJ databases">
        <authorList>
            <person name="Devillers H."/>
        </authorList>
    </citation>
    <scope>NUCLEOTIDE SEQUENCE [LARGE SCALE GENOMIC DNA]</scope>
    <source>
        <strain evidence="1">CBS 6772</strain>
    </source>
</reference>
<keyword evidence="2" id="KW-1185">Reference proteome</keyword>